<protein>
    <submittedName>
        <fullName evidence="3">Stage II sporulation protein E</fullName>
    </submittedName>
</protein>
<dbReference type="PANTHER" id="PTHR43156">
    <property type="entry name" value="STAGE II SPORULATION PROTEIN E-RELATED"/>
    <property type="match status" value="1"/>
</dbReference>
<dbReference type="SUPFAM" id="SSF81606">
    <property type="entry name" value="PP2C-like"/>
    <property type="match status" value="1"/>
</dbReference>
<dbReference type="SMART" id="SM00331">
    <property type="entry name" value="PP2C_SIG"/>
    <property type="match status" value="1"/>
</dbReference>
<feature type="domain" description="PPM-type phosphatase" evidence="2">
    <location>
        <begin position="222"/>
        <end position="441"/>
    </location>
</feature>
<proteinExistence type="predicted"/>
<dbReference type="Proteomes" id="UP000094828">
    <property type="component" value="Unassembled WGS sequence"/>
</dbReference>
<dbReference type="InterPro" id="IPR001932">
    <property type="entry name" value="PPM-type_phosphatase-like_dom"/>
</dbReference>
<dbReference type="Gene3D" id="3.60.40.10">
    <property type="entry name" value="PPM-type phosphatase domain"/>
    <property type="match status" value="1"/>
</dbReference>
<dbReference type="Gene3D" id="3.30.450.40">
    <property type="match status" value="1"/>
</dbReference>
<evidence type="ECO:0000259" key="2">
    <source>
        <dbReference type="SMART" id="SM00331"/>
    </source>
</evidence>
<dbReference type="GO" id="GO:0016791">
    <property type="term" value="F:phosphatase activity"/>
    <property type="evidence" value="ECO:0007669"/>
    <property type="project" value="TreeGrafter"/>
</dbReference>
<dbReference type="AlphaFoldDB" id="A0A1C3EFU4"/>
<dbReference type="InterPro" id="IPR036457">
    <property type="entry name" value="PPM-type-like_dom_sf"/>
</dbReference>
<accession>A0A1C3EFU4</accession>
<dbReference type="SUPFAM" id="SSF55781">
    <property type="entry name" value="GAF domain-like"/>
    <property type="match status" value="1"/>
</dbReference>
<keyword evidence="1" id="KW-0378">Hydrolase</keyword>
<dbReference type="InterPro" id="IPR052016">
    <property type="entry name" value="Bact_Sigma-Reg"/>
</dbReference>
<evidence type="ECO:0000256" key="1">
    <source>
        <dbReference type="ARBA" id="ARBA00022801"/>
    </source>
</evidence>
<organism evidence="3 4">
    <name type="scientific">Planctopirus hydrillae</name>
    <dbReference type="NCBI Taxonomy" id="1841610"/>
    <lineage>
        <taxon>Bacteria</taxon>
        <taxon>Pseudomonadati</taxon>
        <taxon>Planctomycetota</taxon>
        <taxon>Planctomycetia</taxon>
        <taxon>Planctomycetales</taxon>
        <taxon>Planctomycetaceae</taxon>
        <taxon>Planctopirus</taxon>
    </lineage>
</organism>
<sequence>MASVRERCVVATPLNQIFPGAPQEWQERLRTIVDMMREMSLQHDPQAMVRAYGRRMVELMPSMRRISLSRRDLPPGQVRVTRFSGWQHEVNPWKEPEKLPHLKGGLLAELIWADEPQILNDCHISPDDPSYEFLSGQRSIMAIPLFDKGTAQNMVVLSNGEPHGFSPDELPERVWMANLFGQATQNLVLAEQLEAAYQQVERELQVVADIQRSMLPKELPRRAGLEVSAHYQTSRQAGGDYYDFFNYPDDSMGILVADVSGHGTPSAVMMALTHCIAHMLAGPPTEPSELLAHLNDHLTSRYTLESNHFITAFFGIYHPRTRCIEYSSAGHNPPRLWRARTGEIISLENATSLPLGIAPDLTWPNASLELQEGDRLVIYTDGIVEAADPQFELFGMERLDDLIRQVQGTPEELRNAILTAVDVFTHHAPASDDRTLLVIDQLT</sequence>
<dbReference type="STRING" id="1841610.A6X21_21395"/>
<evidence type="ECO:0000313" key="3">
    <source>
        <dbReference type="EMBL" id="ODA32074.1"/>
    </source>
</evidence>
<name>A0A1C3EFU4_9PLAN</name>
<dbReference type="PANTHER" id="PTHR43156:SF2">
    <property type="entry name" value="STAGE II SPORULATION PROTEIN E"/>
    <property type="match status" value="1"/>
</dbReference>
<comment type="caution">
    <text evidence="3">The sequence shown here is derived from an EMBL/GenBank/DDBJ whole genome shotgun (WGS) entry which is preliminary data.</text>
</comment>
<dbReference type="InterPro" id="IPR029016">
    <property type="entry name" value="GAF-like_dom_sf"/>
</dbReference>
<dbReference type="OrthoDB" id="247273at2"/>
<dbReference type="Pfam" id="PF07228">
    <property type="entry name" value="SpoIIE"/>
    <property type="match status" value="1"/>
</dbReference>
<reference evidence="3 4" key="1">
    <citation type="submission" date="2016-05" db="EMBL/GenBank/DDBJ databases">
        <title>Genomic and physiological characterization of Planctopirus sp. isolated from fresh water lake.</title>
        <authorList>
            <person name="Subhash Y."/>
            <person name="Ramana C."/>
        </authorList>
    </citation>
    <scope>NUCLEOTIDE SEQUENCE [LARGE SCALE GENOMIC DNA]</scope>
    <source>
        <strain evidence="3 4">JC280</strain>
    </source>
</reference>
<evidence type="ECO:0000313" key="4">
    <source>
        <dbReference type="Proteomes" id="UP000094828"/>
    </source>
</evidence>
<gene>
    <name evidence="3" type="ORF">A6X21_21395</name>
</gene>
<dbReference type="EMBL" id="LYDR01000071">
    <property type="protein sequence ID" value="ODA32074.1"/>
    <property type="molecule type" value="Genomic_DNA"/>
</dbReference>
<keyword evidence="4" id="KW-1185">Reference proteome</keyword>